<keyword evidence="6" id="KW-0769">Symport</keyword>
<feature type="transmembrane region" description="Helical" evidence="7">
    <location>
        <begin position="47"/>
        <end position="72"/>
    </location>
</feature>
<dbReference type="NCBIfam" id="NF037979">
    <property type="entry name" value="Na_transp"/>
    <property type="match status" value="1"/>
</dbReference>
<feature type="transmembrane region" description="Helical" evidence="7">
    <location>
        <begin position="405"/>
        <end position="422"/>
    </location>
</feature>
<comment type="similarity">
    <text evidence="6">Belongs to the sodium:neurotransmitter symporter (SNF) (TC 2.A.22) family.</text>
</comment>
<evidence type="ECO:0000256" key="7">
    <source>
        <dbReference type="SAM" id="Phobius"/>
    </source>
</evidence>
<protein>
    <recommendedName>
        <fullName evidence="6">Transporter</fullName>
    </recommendedName>
</protein>
<dbReference type="GO" id="GO:0015293">
    <property type="term" value="F:symporter activity"/>
    <property type="evidence" value="ECO:0007669"/>
    <property type="project" value="UniProtKB-KW"/>
</dbReference>
<evidence type="ECO:0000256" key="4">
    <source>
        <dbReference type="ARBA" id="ARBA00022989"/>
    </source>
</evidence>
<comment type="caution">
    <text evidence="8">The sequence shown here is derived from an EMBL/GenBank/DDBJ whole genome shotgun (WGS) entry which is preliminary data.</text>
</comment>
<evidence type="ECO:0000256" key="6">
    <source>
        <dbReference type="RuleBase" id="RU003732"/>
    </source>
</evidence>
<reference evidence="8 9" key="1">
    <citation type="journal article" date="2014" name="PLoS ONE">
        <title>Rumen cellulosomics: divergent fiber-degrading strategies revealed by comparative genome-wide analysis of six ruminococcal strains.</title>
        <authorList>
            <person name="Dassa B."/>
            <person name="Borovok I."/>
            <person name="Ruimy-Israeli V."/>
            <person name="Lamed R."/>
            <person name="Flint H.J."/>
            <person name="Duncan S.H."/>
            <person name="Henrissat B."/>
            <person name="Coutinho P."/>
            <person name="Morrison M."/>
            <person name="Mosoni P."/>
            <person name="Yeoman C.J."/>
            <person name="White B.A."/>
            <person name="Bayer E.A."/>
        </authorList>
    </citation>
    <scope>NUCLEOTIDE SEQUENCE [LARGE SCALE GENOMIC DNA]</scope>
    <source>
        <strain evidence="8 9">007c</strain>
    </source>
</reference>
<keyword evidence="4 7" id="KW-1133">Transmembrane helix</keyword>
<dbReference type="PANTHER" id="PTHR42948:SF1">
    <property type="entry name" value="TRANSPORTER"/>
    <property type="match status" value="1"/>
</dbReference>
<feature type="transmembrane region" description="Helical" evidence="7">
    <location>
        <begin position="188"/>
        <end position="208"/>
    </location>
</feature>
<dbReference type="Pfam" id="PF00209">
    <property type="entry name" value="SNF"/>
    <property type="match status" value="2"/>
</dbReference>
<evidence type="ECO:0000256" key="5">
    <source>
        <dbReference type="ARBA" id="ARBA00023136"/>
    </source>
</evidence>
<evidence type="ECO:0000313" key="9">
    <source>
        <dbReference type="Proteomes" id="UP000019365"/>
    </source>
</evidence>
<feature type="transmembrane region" description="Helical" evidence="7">
    <location>
        <begin position="442"/>
        <end position="465"/>
    </location>
</feature>
<dbReference type="PRINTS" id="PR00176">
    <property type="entry name" value="NANEUSMPORT"/>
</dbReference>
<feature type="transmembrane region" description="Helical" evidence="7">
    <location>
        <begin position="327"/>
        <end position="351"/>
    </location>
</feature>
<feature type="transmembrane region" description="Helical" evidence="7">
    <location>
        <begin position="363"/>
        <end position="385"/>
    </location>
</feature>
<dbReference type="InterPro" id="IPR037272">
    <property type="entry name" value="SNS_sf"/>
</dbReference>
<dbReference type="PANTHER" id="PTHR42948">
    <property type="entry name" value="TRANSPORTER"/>
    <property type="match status" value="1"/>
</dbReference>
<dbReference type="CDD" id="cd10336">
    <property type="entry name" value="SLC6sbd_Tyt1-Like"/>
    <property type="match status" value="1"/>
</dbReference>
<feature type="transmembrane region" description="Helical" evidence="7">
    <location>
        <begin position="12"/>
        <end position="35"/>
    </location>
</feature>
<evidence type="ECO:0000313" key="8">
    <source>
        <dbReference type="EMBL" id="EWM55122.1"/>
    </source>
</evidence>
<gene>
    <name evidence="8" type="ORF">RF007C_05465</name>
</gene>
<dbReference type="GO" id="GO:0016020">
    <property type="term" value="C:membrane"/>
    <property type="evidence" value="ECO:0007669"/>
    <property type="project" value="UniProtKB-SubCell"/>
</dbReference>
<dbReference type="RefSeq" id="WP_037296515.1">
    <property type="nucleotide sequence ID" value="NZ_ATAX01000006.1"/>
</dbReference>
<keyword evidence="5 7" id="KW-0472">Membrane</keyword>
<dbReference type="PROSITE" id="PS00610">
    <property type="entry name" value="NA_NEUROTRAN_SYMP_1"/>
    <property type="match status" value="1"/>
</dbReference>
<keyword evidence="2 6" id="KW-0813">Transport</keyword>
<organism evidence="8 9">
    <name type="scientific">Ruminococcus flavefaciens 007c</name>
    <dbReference type="NCBI Taxonomy" id="1341157"/>
    <lineage>
        <taxon>Bacteria</taxon>
        <taxon>Bacillati</taxon>
        <taxon>Bacillota</taxon>
        <taxon>Clostridia</taxon>
        <taxon>Eubacteriales</taxon>
        <taxon>Oscillospiraceae</taxon>
        <taxon>Ruminococcus</taxon>
    </lineage>
</organism>
<evidence type="ECO:0000256" key="1">
    <source>
        <dbReference type="ARBA" id="ARBA00004141"/>
    </source>
</evidence>
<evidence type="ECO:0000256" key="2">
    <source>
        <dbReference type="ARBA" id="ARBA00022448"/>
    </source>
</evidence>
<feature type="transmembrane region" description="Helical" evidence="7">
    <location>
        <begin position="272"/>
        <end position="292"/>
    </location>
</feature>
<dbReference type="PATRIC" id="fig|1341157.4.peg.227"/>
<dbReference type="AlphaFoldDB" id="W7V399"/>
<name>W7V399_RUMFL</name>
<dbReference type="Proteomes" id="UP000019365">
    <property type="component" value="Unassembled WGS sequence"/>
</dbReference>
<accession>W7V399</accession>
<keyword evidence="3 6" id="KW-0812">Transmembrane</keyword>
<dbReference type="OrthoDB" id="9762833at2"/>
<feature type="transmembrane region" description="Helical" evidence="7">
    <location>
        <begin position="158"/>
        <end position="176"/>
    </location>
</feature>
<dbReference type="eggNOG" id="COG0733">
    <property type="taxonomic scope" value="Bacteria"/>
</dbReference>
<sequence length="468" mass="51022">MKTENKTASSRGGFGSKIGFVLAAAGSAVGLGNIWRFPYLAARYGGGIFLLVYLIFAVTFGFTLMLTEIAIGRRTGKSVIGAYKTVDRHFAPMGLLAAVIPALILPYYCVIGGWVLKYMTVFITGGGETASAAEYTVGGSETKLSFFEHFISLFEQPAIFFIIYVLLTSAVVFLGVEKGIEKLSKFLMPVLLILIVGISVYTLTLDGAADGLKYYLFPDFKGFTASKLLKTIAAACGQLFYSMSIAMGIMITYGSYMRKDDSLESSVRQIEIFDTAVAFLAGLIIVPAVFVFSGGDKSALHAGPGLMFITLPKVFASMPAGQVIGTAFFILVSLAALTSSISLMETVVAVVMEKFRLSRAKSCLAVIAVTLAIGMLSVLGYSVWADFKLFGMQILDFFDFTTNNIMMPVLSFFTCILIGFRVKTKYIEEEVMFGEKRFRSKLLYSVMIKYICPVCMIMILITPFVTKI</sequence>
<dbReference type="InterPro" id="IPR000175">
    <property type="entry name" value="Na/ntran_symport"/>
</dbReference>
<dbReference type="SUPFAM" id="SSF161070">
    <property type="entry name" value="SNF-like"/>
    <property type="match status" value="1"/>
</dbReference>
<evidence type="ECO:0000256" key="3">
    <source>
        <dbReference type="ARBA" id="ARBA00022692"/>
    </source>
</evidence>
<feature type="transmembrane region" description="Helical" evidence="7">
    <location>
        <begin position="228"/>
        <end position="251"/>
    </location>
</feature>
<feature type="transmembrane region" description="Helical" evidence="7">
    <location>
        <begin position="93"/>
        <end position="116"/>
    </location>
</feature>
<proteinExistence type="inferred from homology"/>
<dbReference type="InterPro" id="IPR047218">
    <property type="entry name" value="YocR/YhdH-like"/>
</dbReference>
<keyword evidence="9" id="KW-1185">Reference proteome</keyword>
<dbReference type="EMBL" id="ATAX01000006">
    <property type="protein sequence ID" value="EWM55122.1"/>
    <property type="molecule type" value="Genomic_DNA"/>
</dbReference>
<comment type="subcellular location">
    <subcellularLocation>
        <location evidence="1">Membrane</location>
        <topology evidence="1">Multi-pass membrane protein</topology>
    </subcellularLocation>
</comment>
<dbReference type="PROSITE" id="PS50267">
    <property type="entry name" value="NA_NEUROTRAN_SYMP_3"/>
    <property type="match status" value="1"/>
</dbReference>